<organism evidence="2 3">
    <name type="scientific">Aureococcus anophagefferens</name>
    <name type="common">Harmful bloom alga</name>
    <dbReference type="NCBI Taxonomy" id="44056"/>
    <lineage>
        <taxon>Eukaryota</taxon>
        <taxon>Sar</taxon>
        <taxon>Stramenopiles</taxon>
        <taxon>Ochrophyta</taxon>
        <taxon>Pelagophyceae</taxon>
        <taxon>Pelagomonadales</taxon>
        <taxon>Pelagomonadaceae</taxon>
        <taxon>Aureococcus</taxon>
    </lineage>
</organism>
<dbReference type="EMBL" id="JBBJCI010000084">
    <property type="protein sequence ID" value="KAK7248949.1"/>
    <property type="molecule type" value="Genomic_DNA"/>
</dbReference>
<feature type="region of interest" description="Disordered" evidence="1">
    <location>
        <begin position="722"/>
        <end position="745"/>
    </location>
</feature>
<gene>
    <name evidence="2" type="ORF">SO694_00043162</name>
</gene>
<accession>A0ABR1G785</accession>
<evidence type="ECO:0000256" key="1">
    <source>
        <dbReference type="SAM" id="MobiDB-lite"/>
    </source>
</evidence>
<keyword evidence="3" id="KW-1185">Reference proteome</keyword>
<reference evidence="2 3" key="1">
    <citation type="submission" date="2024-03" db="EMBL/GenBank/DDBJ databases">
        <title>Aureococcus anophagefferens CCMP1851 and Kratosvirus quantuckense: Draft genome of a second virus-susceptible host strain in the model system.</title>
        <authorList>
            <person name="Chase E."/>
            <person name="Truchon A.R."/>
            <person name="Schepens W."/>
            <person name="Wilhelm S.W."/>
        </authorList>
    </citation>
    <scope>NUCLEOTIDE SEQUENCE [LARGE SCALE GENOMIC DNA]</scope>
    <source>
        <strain evidence="2 3">CCMP1851</strain>
    </source>
</reference>
<comment type="caution">
    <text evidence="2">The sequence shown here is derived from an EMBL/GenBank/DDBJ whole genome shotgun (WGS) entry which is preliminary data.</text>
</comment>
<protein>
    <submittedName>
        <fullName evidence="2">Guanyl-nucleotide exchange factor</fullName>
    </submittedName>
</protein>
<evidence type="ECO:0000313" key="3">
    <source>
        <dbReference type="Proteomes" id="UP001363151"/>
    </source>
</evidence>
<evidence type="ECO:0000313" key="2">
    <source>
        <dbReference type="EMBL" id="KAK7248949.1"/>
    </source>
</evidence>
<proteinExistence type="predicted"/>
<dbReference type="Proteomes" id="UP001363151">
    <property type="component" value="Unassembled WGS sequence"/>
</dbReference>
<name>A0ABR1G785_AURAN</name>
<feature type="compositionally biased region" description="Pro residues" evidence="1">
    <location>
        <begin position="728"/>
        <end position="745"/>
    </location>
</feature>
<feature type="region of interest" description="Disordered" evidence="1">
    <location>
        <begin position="455"/>
        <end position="527"/>
    </location>
</feature>
<sequence>MSGPAPFSTRDWTKVCEEDDAAEEEEAAFLATLGASLDRIVEIKKELAGLVTDKRGYPIYPTSEKALLDEWEALASDALDALEPRLCDSKFEQSVAQFCELRASCRVRLGRADKKWGLMRARGLPPGTVDQAPALALLADVEADLDRADGIACTNQDRSLLVRILRTRKQVYEVLQWDHAQSKDRLVTTMMRLAEASREADGGAVDAKYEDVVAFMVQLERRVVLDARPIRDWCSNDWLARHFRPRASQTQWYAAYWKHYRWLRQYKHLSREDWSRGRGMVASFGKAEKDDGDDDPMGEYFPDRRPMMLACCALGLANHGDTTWAREGEASEIYAEAAALLAVVNEAPYGNCGALAGLAADAALAAPAGHEAGGWQRLLWLRARLLEVKAAVEGLKAHKHADAKALDDDWVAKINVAAHRLEARSKIARVTPRVVPPPRADGAADAPFRRGFLANAKTRPRRAPHDPTAARPKPARVAKKPAPVPKPRATKAEDPTLGWGNVEELPVEDPYAAPPPKPRDTGSGGLFGARKGFLEPKSYEARVRSLSPCYEVCEICTWTEGGIVSRSQGNVVAALGGPSGHALPADVRKAARRELRPEETLAIGYADQRPRDTQLLGKCQTVPVVNPDERAAKCPWIGTDYVWESCLVLDVGPAWKVGGGSPDLNVPKHGGWIQLLAVPPDYANLPPPPGAVFQMEWKGTQIFATEQGEMIKRRVDDGVEFERKRLSAPPPPELYNMRPPPPGRV</sequence>